<dbReference type="SUPFAM" id="SSF50249">
    <property type="entry name" value="Nucleic acid-binding proteins"/>
    <property type="match status" value="1"/>
</dbReference>
<dbReference type="Pfam" id="PF08646">
    <property type="entry name" value="Rep_fac-A_C"/>
    <property type="match status" value="1"/>
</dbReference>
<dbReference type="InterPro" id="IPR012340">
    <property type="entry name" value="NA-bd_OB-fold"/>
</dbReference>
<dbReference type="InterPro" id="IPR013955">
    <property type="entry name" value="Rep_factor-A_C"/>
</dbReference>
<keyword evidence="2" id="KW-1185">Reference proteome</keyword>
<evidence type="ECO:0000313" key="3">
    <source>
        <dbReference type="WBParaSite" id="SPAL_0000711600.1"/>
    </source>
</evidence>
<proteinExistence type="predicted"/>
<evidence type="ECO:0000313" key="2">
    <source>
        <dbReference type="Proteomes" id="UP000046392"/>
    </source>
</evidence>
<accession>A0A0N5BMH6</accession>
<dbReference type="Proteomes" id="UP000046392">
    <property type="component" value="Unplaced"/>
</dbReference>
<feature type="domain" description="Replication factor A C-terminal" evidence="1">
    <location>
        <begin position="45"/>
        <end position="158"/>
    </location>
</feature>
<dbReference type="AlphaFoldDB" id="A0A0N5BMH6"/>
<reference evidence="3" key="1">
    <citation type="submission" date="2017-02" db="UniProtKB">
        <authorList>
            <consortium name="WormBaseParasite"/>
        </authorList>
    </citation>
    <scope>IDENTIFICATION</scope>
</reference>
<name>A0A0N5BMH6_STREA</name>
<dbReference type="Gene3D" id="2.40.50.140">
    <property type="entry name" value="Nucleic acid-binding proteins"/>
    <property type="match status" value="1"/>
</dbReference>
<dbReference type="WBParaSite" id="SPAL_0000711600.1">
    <property type="protein sequence ID" value="SPAL_0000711600.1"/>
    <property type="gene ID" value="SPAL_0000711600"/>
</dbReference>
<organism evidence="2 3">
    <name type="scientific">Strongyloides papillosus</name>
    <name type="common">Intestinal threadworm</name>
    <dbReference type="NCBI Taxonomy" id="174720"/>
    <lineage>
        <taxon>Eukaryota</taxon>
        <taxon>Metazoa</taxon>
        <taxon>Ecdysozoa</taxon>
        <taxon>Nematoda</taxon>
        <taxon>Chromadorea</taxon>
        <taxon>Rhabditida</taxon>
        <taxon>Tylenchina</taxon>
        <taxon>Panagrolaimomorpha</taxon>
        <taxon>Strongyloidoidea</taxon>
        <taxon>Strongyloididae</taxon>
        <taxon>Strongyloides</taxon>
    </lineage>
</organism>
<protein>
    <submittedName>
        <fullName evidence="3">Rep_fac-A_C domain-containing protein</fullName>
    </submittedName>
</protein>
<evidence type="ECO:0000259" key="1">
    <source>
        <dbReference type="Pfam" id="PF08646"/>
    </source>
</evidence>
<sequence>MIQEEEARHQRQQEEADPNNGIIKVRNIDEAKEVIALRRGNVHFELRGRLVSVKPGMTYQACLKEFCRKKVSWENGFYQCSKCGAQSTRFYNALLVVLEILNNTDRHSIVAFDDVARRFLGRDGQTVAAFEGKYGEKLARDEVVERFLGRGYTFVINATCLTRWILSTATPC</sequence>